<feature type="region of interest" description="Disordered" evidence="6">
    <location>
        <begin position="234"/>
        <end position="263"/>
    </location>
</feature>
<feature type="repeat" description="TPR" evidence="5">
    <location>
        <begin position="152"/>
        <end position="185"/>
    </location>
</feature>
<dbReference type="Proteomes" id="UP001153737">
    <property type="component" value="Chromosome 4"/>
</dbReference>
<feature type="domain" description="RNA-polymerase II-associated protein 3-like C-terminal" evidence="7">
    <location>
        <begin position="433"/>
        <end position="520"/>
    </location>
</feature>
<dbReference type="InterPro" id="IPR025986">
    <property type="entry name" value="RPAP3-like_C"/>
</dbReference>
<dbReference type="PROSITE" id="PS50005">
    <property type="entry name" value="TPR"/>
    <property type="match status" value="2"/>
</dbReference>
<dbReference type="OrthoDB" id="2942533at2759"/>
<proteinExistence type="inferred from homology"/>
<keyword evidence="2 5" id="KW-0802">TPR repeat</keyword>
<evidence type="ECO:0000256" key="2">
    <source>
        <dbReference type="ARBA" id="ARBA00022803"/>
    </source>
</evidence>
<name>A0A9P0GUH3_PHACE</name>
<dbReference type="Pfam" id="PF13181">
    <property type="entry name" value="TPR_8"/>
    <property type="match status" value="1"/>
</dbReference>
<evidence type="ECO:0000259" key="7">
    <source>
        <dbReference type="Pfam" id="PF13877"/>
    </source>
</evidence>
<feature type="compositionally biased region" description="Polar residues" evidence="6">
    <location>
        <begin position="249"/>
        <end position="263"/>
    </location>
</feature>
<accession>A0A9P0GUH3</accession>
<organism evidence="8 9">
    <name type="scientific">Phaedon cochleariae</name>
    <name type="common">Mustard beetle</name>
    <dbReference type="NCBI Taxonomy" id="80249"/>
    <lineage>
        <taxon>Eukaryota</taxon>
        <taxon>Metazoa</taxon>
        <taxon>Ecdysozoa</taxon>
        <taxon>Arthropoda</taxon>
        <taxon>Hexapoda</taxon>
        <taxon>Insecta</taxon>
        <taxon>Pterygota</taxon>
        <taxon>Neoptera</taxon>
        <taxon>Endopterygota</taxon>
        <taxon>Coleoptera</taxon>
        <taxon>Polyphaga</taxon>
        <taxon>Cucujiformia</taxon>
        <taxon>Chrysomeloidea</taxon>
        <taxon>Chrysomelidae</taxon>
        <taxon>Chrysomelinae</taxon>
        <taxon>Chrysomelini</taxon>
        <taxon>Phaedon</taxon>
    </lineage>
</organism>
<comment type="similarity">
    <text evidence="3">Belongs to the RPAP3 family.</text>
</comment>
<dbReference type="Pfam" id="PF13877">
    <property type="entry name" value="RPAP3_C"/>
    <property type="match status" value="1"/>
</dbReference>
<gene>
    <name evidence="8" type="ORF">PHAECO_LOCUS8590</name>
</gene>
<dbReference type="InterPro" id="IPR051966">
    <property type="entry name" value="RPAP3"/>
</dbReference>
<keyword evidence="9" id="KW-1185">Reference proteome</keyword>
<dbReference type="Gene3D" id="1.25.40.10">
    <property type="entry name" value="Tetratricopeptide repeat domain"/>
    <property type="match status" value="1"/>
</dbReference>
<evidence type="ECO:0000256" key="6">
    <source>
        <dbReference type="SAM" id="MobiDB-lite"/>
    </source>
</evidence>
<dbReference type="InterPro" id="IPR011990">
    <property type="entry name" value="TPR-like_helical_dom_sf"/>
</dbReference>
<evidence type="ECO:0000256" key="1">
    <source>
        <dbReference type="ARBA" id="ARBA00022737"/>
    </source>
</evidence>
<feature type="repeat" description="TPR" evidence="5">
    <location>
        <begin position="186"/>
        <end position="219"/>
    </location>
</feature>
<dbReference type="InterPro" id="IPR019734">
    <property type="entry name" value="TPR_rpt"/>
</dbReference>
<evidence type="ECO:0000256" key="3">
    <source>
        <dbReference type="ARBA" id="ARBA00038275"/>
    </source>
</evidence>
<dbReference type="GO" id="GO:0101031">
    <property type="term" value="C:protein folding chaperone complex"/>
    <property type="evidence" value="ECO:0007669"/>
    <property type="project" value="TreeGrafter"/>
</dbReference>
<dbReference type="SUPFAM" id="SSF48452">
    <property type="entry name" value="TPR-like"/>
    <property type="match status" value="1"/>
</dbReference>
<evidence type="ECO:0000313" key="8">
    <source>
        <dbReference type="EMBL" id="CAH1163900.1"/>
    </source>
</evidence>
<dbReference type="SMART" id="SM00028">
    <property type="entry name" value="TPR"/>
    <property type="match status" value="3"/>
</dbReference>
<evidence type="ECO:0000256" key="4">
    <source>
        <dbReference type="ARBA" id="ARBA00040133"/>
    </source>
</evidence>
<evidence type="ECO:0000313" key="9">
    <source>
        <dbReference type="Proteomes" id="UP001153737"/>
    </source>
</evidence>
<feature type="compositionally biased region" description="Basic and acidic residues" evidence="6">
    <location>
        <begin position="368"/>
        <end position="382"/>
    </location>
</feature>
<dbReference type="PANTHER" id="PTHR46423">
    <property type="entry name" value="RNA POLYMERASE II-ASSOCIATED PROTEIN 3"/>
    <property type="match status" value="1"/>
</dbReference>
<dbReference type="AlphaFoldDB" id="A0A9P0GUH3"/>
<reference evidence="8" key="2">
    <citation type="submission" date="2022-10" db="EMBL/GenBank/DDBJ databases">
        <authorList>
            <consortium name="ENA_rothamsted_submissions"/>
            <consortium name="culmorum"/>
            <person name="King R."/>
        </authorList>
    </citation>
    <scope>NUCLEOTIDE SEQUENCE</scope>
</reference>
<dbReference type="EMBL" id="OU896710">
    <property type="protein sequence ID" value="CAH1163900.1"/>
    <property type="molecule type" value="Genomic_DNA"/>
</dbReference>
<keyword evidence="1" id="KW-0677">Repeat</keyword>
<sequence length="550" mass="64233">MSVNPVILQKALRDNANDLQDFCKDLQNWGEDMKRKEEALRGEANQPMSTNKIRKTHKSAKKVSVIETSKKPISKFTSTDYAAWDKFDVDAELNKLEEDIQDDSDLTDECNDNIFDEAIVEKEKGNKFVKCQKWNEAVKCYTKAIECYSYDPIFYANRALCYLKLSKFEEAERDCELSLKLDPTYVKAYQRRAAARTSLNKLEHAESDLLRVIELEPKNKESLGELNKLRQKLKQKVEKPPEQRPISKFTASRNPQGATAKSNFSQYDIFPKEVPSDTKKVDNKPISFWRTDDNVIEVKPIQKAPHLRSTKPLKRIKIKEEDEIILEEKSDTTIENTRIEEPVKKHVFEKQEMKIVEDVERPTSAFKQQKDEQAVEKNKKIGDTSWPKPENQSLHINSDDFRIIERKEASITKDVKNTVNDSKKSAETLFVSPKSSVQFYSTWKDFKNTHDKYLYLKYINPKDLPKIFLNTLDSNIFSNILAVMAEYFVENKDSVFDILNHFTEVKRFSAITMFLSSEDKNNLWKLFDYIKENEDRTNDKVDELIQKFEL</sequence>
<dbReference type="PANTHER" id="PTHR46423:SF1">
    <property type="entry name" value="RNA POLYMERASE II-ASSOCIATED PROTEIN 3"/>
    <property type="match status" value="1"/>
</dbReference>
<evidence type="ECO:0000256" key="5">
    <source>
        <dbReference type="PROSITE-ProRule" id="PRU00339"/>
    </source>
</evidence>
<reference evidence="8" key="1">
    <citation type="submission" date="2022-01" db="EMBL/GenBank/DDBJ databases">
        <authorList>
            <person name="King R."/>
        </authorList>
    </citation>
    <scope>NUCLEOTIDE SEQUENCE</scope>
</reference>
<dbReference type="Pfam" id="PF00515">
    <property type="entry name" value="TPR_1"/>
    <property type="match status" value="1"/>
</dbReference>
<protein>
    <recommendedName>
        <fullName evidence="4">RNA polymerase II-associated protein 3</fullName>
    </recommendedName>
</protein>
<feature type="region of interest" description="Disordered" evidence="6">
    <location>
        <begin position="361"/>
        <end position="392"/>
    </location>
</feature>